<reference evidence="1" key="1">
    <citation type="submission" date="2020-03" db="EMBL/GenBank/DDBJ databases">
        <authorList>
            <person name="Zhang R."/>
        </authorList>
    </citation>
    <scope>NUCLEOTIDE SEQUENCE</scope>
</reference>
<protein>
    <recommendedName>
        <fullName evidence="2">Retrotransposon Copia-like N-terminal domain-containing protein</fullName>
    </recommendedName>
</protein>
<proteinExistence type="predicted"/>
<sequence>MASSFSIQIVSPAALKISLPKTHLPDIFIKLASNNYLLWKAQVIYILRAYGLLGYVKNMVPCPVSIIIGENSVLQTNLEAAVWLCIDQLIFGWINSFLSDGPLSPTISNKYSHDA</sequence>
<name>A0A6M2F232_9ROSI</name>
<dbReference type="EMBL" id="GILB01010578">
    <property type="protein sequence ID" value="NUU90911.1"/>
    <property type="molecule type" value="Transcribed_RNA"/>
</dbReference>
<accession>A0A6M2F232</accession>
<evidence type="ECO:0008006" key="2">
    <source>
        <dbReference type="Google" id="ProtNLM"/>
    </source>
</evidence>
<evidence type="ECO:0000313" key="1">
    <source>
        <dbReference type="EMBL" id="NUU90911.1"/>
    </source>
</evidence>
<organism evidence="1">
    <name type="scientific">Populus davidiana</name>
    <dbReference type="NCBI Taxonomy" id="266767"/>
    <lineage>
        <taxon>Eukaryota</taxon>
        <taxon>Viridiplantae</taxon>
        <taxon>Streptophyta</taxon>
        <taxon>Embryophyta</taxon>
        <taxon>Tracheophyta</taxon>
        <taxon>Spermatophyta</taxon>
        <taxon>Magnoliopsida</taxon>
        <taxon>eudicotyledons</taxon>
        <taxon>Gunneridae</taxon>
        <taxon>Pentapetalae</taxon>
        <taxon>rosids</taxon>
        <taxon>fabids</taxon>
        <taxon>Malpighiales</taxon>
        <taxon>Salicaceae</taxon>
        <taxon>Saliceae</taxon>
        <taxon>Populus</taxon>
    </lineage>
</organism>
<dbReference type="AlphaFoldDB" id="A0A6M2F232"/>